<evidence type="ECO:0000256" key="12">
    <source>
        <dbReference type="RuleBase" id="RU000461"/>
    </source>
</evidence>
<comment type="cofactor">
    <cofactor evidence="11">
        <name>heme</name>
        <dbReference type="ChEBI" id="CHEBI:30413"/>
    </cofactor>
</comment>
<feature type="binding site" description="axial binding residue" evidence="11">
    <location>
        <position position="469"/>
    </location>
    <ligand>
        <name>heme</name>
        <dbReference type="ChEBI" id="CHEBI:30413"/>
    </ligand>
    <ligandPart>
        <name>Fe</name>
        <dbReference type="ChEBI" id="CHEBI:18248"/>
    </ligandPart>
</feature>
<feature type="transmembrane region" description="Helical" evidence="13">
    <location>
        <begin position="6"/>
        <end position="28"/>
    </location>
</feature>
<evidence type="ECO:0000256" key="5">
    <source>
        <dbReference type="ARBA" id="ARBA00022723"/>
    </source>
</evidence>
<gene>
    <name evidence="14" type="ORF">MANES_01G235600v8</name>
</gene>
<dbReference type="Gramene" id="Manes.01G235600.1.v8.1">
    <property type="protein sequence ID" value="Manes.01G235600.1.v8.1.CDS"/>
    <property type="gene ID" value="Manes.01G235600.v8.1"/>
</dbReference>
<evidence type="ECO:0000256" key="9">
    <source>
        <dbReference type="ARBA" id="ARBA00023033"/>
    </source>
</evidence>
<keyword evidence="9 12" id="KW-0503">Monooxygenase</keyword>
<dbReference type="PROSITE" id="PS00086">
    <property type="entry name" value="CYTOCHROME_P450"/>
    <property type="match status" value="1"/>
</dbReference>
<evidence type="ECO:0000256" key="4">
    <source>
        <dbReference type="ARBA" id="ARBA00022692"/>
    </source>
</evidence>
<keyword evidence="6 13" id="KW-1133">Transmembrane helix</keyword>
<evidence type="ECO:0000256" key="13">
    <source>
        <dbReference type="SAM" id="Phobius"/>
    </source>
</evidence>
<name>A0A2C9WPT6_MANES</name>
<dbReference type="InterPro" id="IPR002401">
    <property type="entry name" value="Cyt_P450_E_grp-I"/>
</dbReference>
<organism evidence="14 15">
    <name type="scientific">Manihot esculenta</name>
    <name type="common">Cassava</name>
    <name type="synonym">Jatropha manihot</name>
    <dbReference type="NCBI Taxonomy" id="3983"/>
    <lineage>
        <taxon>Eukaryota</taxon>
        <taxon>Viridiplantae</taxon>
        <taxon>Streptophyta</taxon>
        <taxon>Embryophyta</taxon>
        <taxon>Tracheophyta</taxon>
        <taxon>Spermatophyta</taxon>
        <taxon>Magnoliopsida</taxon>
        <taxon>eudicotyledons</taxon>
        <taxon>Gunneridae</taxon>
        <taxon>Pentapetalae</taxon>
        <taxon>rosids</taxon>
        <taxon>fabids</taxon>
        <taxon>Malpighiales</taxon>
        <taxon>Euphorbiaceae</taxon>
        <taxon>Crotonoideae</taxon>
        <taxon>Manihoteae</taxon>
        <taxon>Manihot</taxon>
    </lineage>
</organism>
<dbReference type="PRINTS" id="PR00385">
    <property type="entry name" value="P450"/>
</dbReference>
<evidence type="ECO:0008006" key="16">
    <source>
        <dbReference type="Google" id="ProtNLM"/>
    </source>
</evidence>
<dbReference type="GO" id="GO:0016020">
    <property type="term" value="C:membrane"/>
    <property type="evidence" value="ECO:0007669"/>
    <property type="project" value="UniProtKB-SubCell"/>
</dbReference>
<dbReference type="PANTHER" id="PTHR24282:SF135">
    <property type="entry name" value="CYTOCHROME P450 709B2"/>
    <property type="match status" value="1"/>
</dbReference>
<comment type="caution">
    <text evidence="14">The sequence shown here is derived from an EMBL/GenBank/DDBJ whole genome shotgun (WGS) entry which is preliminary data.</text>
</comment>
<comment type="subcellular location">
    <subcellularLocation>
        <location evidence="1">Membrane</location>
        <topology evidence="1">Single-pass membrane protein</topology>
    </subcellularLocation>
</comment>
<keyword evidence="4 13" id="KW-0812">Transmembrane</keyword>
<dbReference type="SUPFAM" id="SSF48264">
    <property type="entry name" value="Cytochrome P450"/>
    <property type="match status" value="1"/>
</dbReference>
<dbReference type="InterPro" id="IPR017972">
    <property type="entry name" value="Cyt_P450_CS"/>
</dbReference>
<keyword evidence="5 11" id="KW-0479">Metal-binding</keyword>
<dbReference type="GO" id="GO:0020037">
    <property type="term" value="F:heme binding"/>
    <property type="evidence" value="ECO:0007669"/>
    <property type="project" value="InterPro"/>
</dbReference>
<dbReference type="Gene3D" id="1.10.630.10">
    <property type="entry name" value="Cytochrome P450"/>
    <property type="match status" value="1"/>
</dbReference>
<evidence type="ECO:0000256" key="10">
    <source>
        <dbReference type="ARBA" id="ARBA00023136"/>
    </source>
</evidence>
<dbReference type="InterPro" id="IPR036396">
    <property type="entry name" value="Cyt_P450_sf"/>
</dbReference>
<evidence type="ECO:0000256" key="7">
    <source>
        <dbReference type="ARBA" id="ARBA00023002"/>
    </source>
</evidence>
<evidence type="ECO:0000313" key="15">
    <source>
        <dbReference type="Proteomes" id="UP000091857"/>
    </source>
</evidence>
<evidence type="ECO:0000256" key="11">
    <source>
        <dbReference type="PIRSR" id="PIRSR602401-1"/>
    </source>
</evidence>
<dbReference type="GO" id="GO:0005506">
    <property type="term" value="F:iron ion binding"/>
    <property type="evidence" value="ECO:0007669"/>
    <property type="project" value="InterPro"/>
</dbReference>
<dbReference type="PRINTS" id="PR00463">
    <property type="entry name" value="EP450I"/>
</dbReference>
<protein>
    <recommendedName>
        <fullName evidence="16">Cytochrome P450</fullName>
    </recommendedName>
</protein>
<evidence type="ECO:0000256" key="8">
    <source>
        <dbReference type="ARBA" id="ARBA00023004"/>
    </source>
</evidence>
<dbReference type="Pfam" id="PF00067">
    <property type="entry name" value="p450"/>
    <property type="match status" value="1"/>
</dbReference>
<sequence length="523" mass="59531">MGYVGVVLMGVVSIVIVSKIWEVFKVVVWRPYWLTKTFEKQGIRGPTYKLLYGSLKEIKKLKKLARDAVLDTDSNIDITPRVLPHYHKWSSEYGDTWLYWFGTQPRITTTNPELAKQLLSNKFGFYVKPKTRPSIRLLTGNGLVLVDGLDWVRHRRILNPAFSIDKLKSMIKKMADCTMSMLDEWKNMAGVGDEQIVKIEMNEFFQKLTADIIAHTAFGSSYAEGKQAFKAQRELQKCCVASFTDIFIPGSQYLPTPLNLRMWKLNRQLKNSLKSIIDGRIKAKASSDGCYGDDLIGLMIEASVTKADDIKTSPKMKTSEIMENCKTFFFAGHETTSNLLTWTTFLLSLHPEWQERLREEVLKECGMGIPDADMLAKLKLVNMVLLEALRLYCPVIMLVRKQSEDMKLGNLMIPKETCISIPIVKIHRSKEYWGEDASEFNPMRFVNGISKAAKHPNALLAFSMGPRACIGQNFAMMEAKTVLALLLQRFSFSLCPEYKHAPVDYLTLHPQYGLPINVKSLLL</sequence>
<dbReference type="InterPro" id="IPR001128">
    <property type="entry name" value="Cyt_P450"/>
</dbReference>
<keyword evidence="10 13" id="KW-0472">Membrane</keyword>
<dbReference type="FunFam" id="1.10.630.10:FF:000029">
    <property type="entry name" value="Cytochrome P450 734A1"/>
    <property type="match status" value="1"/>
</dbReference>
<evidence type="ECO:0000256" key="3">
    <source>
        <dbReference type="ARBA" id="ARBA00022617"/>
    </source>
</evidence>
<dbReference type="CDD" id="cd20641">
    <property type="entry name" value="CYP709"/>
    <property type="match status" value="1"/>
</dbReference>
<comment type="similarity">
    <text evidence="2 12">Belongs to the cytochrome P450 family.</text>
</comment>
<keyword evidence="7 12" id="KW-0560">Oxidoreductase</keyword>
<dbReference type="Proteomes" id="UP000091857">
    <property type="component" value="Chromosome 1"/>
</dbReference>
<accession>A0A2C9WPT6</accession>
<proteinExistence type="inferred from homology"/>
<dbReference type="GO" id="GO:0004497">
    <property type="term" value="F:monooxygenase activity"/>
    <property type="evidence" value="ECO:0000318"/>
    <property type="project" value="GO_Central"/>
</dbReference>
<dbReference type="GO" id="GO:0016705">
    <property type="term" value="F:oxidoreductase activity, acting on paired donors, with incorporation or reduction of molecular oxygen"/>
    <property type="evidence" value="ECO:0007669"/>
    <property type="project" value="InterPro"/>
</dbReference>
<dbReference type="PANTHER" id="PTHR24282">
    <property type="entry name" value="CYTOCHROME P450 FAMILY MEMBER"/>
    <property type="match status" value="1"/>
</dbReference>
<evidence type="ECO:0000256" key="6">
    <source>
        <dbReference type="ARBA" id="ARBA00022989"/>
    </source>
</evidence>
<keyword evidence="8 11" id="KW-0408">Iron</keyword>
<reference evidence="15" key="1">
    <citation type="journal article" date="2016" name="Nat. Biotechnol.">
        <title>Sequencing wild and cultivated cassava and related species reveals extensive interspecific hybridization and genetic diversity.</title>
        <authorList>
            <person name="Bredeson J.V."/>
            <person name="Lyons J.B."/>
            <person name="Prochnik S.E."/>
            <person name="Wu G.A."/>
            <person name="Ha C.M."/>
            <person name="Edsinger-Gonzales E."/>
            <person name="Grimwood J."/>
            <person name="Schmutz J."/>
            <person name="Rabbi I.Y."/>
            <person name="Egesi C."/>
            <person name="Nauluvula P."/>
            <person name="Lebot V."/>
            <person name="Ndunguru J."/>
            <person name="Mkamilo G."/>
            <person name="Bart R.S."/>
            <person name="Setter T.L."/>
            <person name="Gleadow R.M."/>
            <person name="Kulakow P."/>
            <person name="Ferguson M.E."/>
            <person name="Rounsley S."/>
            <person name="Rokhsar D.S."/>
        </authorList>
    </citation>
    <scope>NUCLEOTIDE SEQUENCE [LARGE SCALE GENOMIC DNA]</scope>
    <source>
        <strain evidence="15">cv. AM560-2</strain>
    </source>
</reference>
<evidence type="ECO:0000256" key="1">
    <source>
        <dbReference type="ARBA" id="ARBA00004167"/>
    </source>
</evidence>
<dbReference type="AlphaFoldDB" id="A0A2C9WPT6"/>
<keyword evidence="15" id="KW-1185">Reference proteome</keyword>
<evidence type="ECO:0000313" key="14">
    <source>
        <dbReference type="EMBL" id="OAY62015.1"/>
    </source>
</evidence>
<dbReference type="EMBL" id="CM004387">
    <property type="protein sequence ID" value="OAY62015.1"/>
    <property type="molecule type" value="Genomic_DNA"/>
</dbReference>
<dbReference type="OrthoDB" id="1470350at2759"/>
<dbReference type="STRING" id="3983.A0A2C9WPT6"/>
<evidence type="ECO:0000256" key="2">
    <source>
        <dbReference type="ARBA" id="ARBA00010617"/>
    </source>
</evidence>
<dbReference type="InterPro" id="IPR050665">
    <property type="entry name" value="Cytochrome_P450_Monooxygen"/>
</dbReference>
<keyword evidence="3 11" id="KW-0349">Heme</keyword>